<dbReference type="OrthoDB" id="5177801at2"/>
<gene>
    <name evidence="1" type="ORF">AHMF7605_01685</name>
</gene>
<organism evidence="1 2">
    <name type="scientific">Adhaeribacter arboris</name>
    <dbReference type="NCBI Taxonomy" id="2072846"/>
    <lineage>
        <taxon>Bacteria</taxon>
        <taxon>Pseudomonadati</taxon>
        <taxon>Bacteroidota</taxon>
        <taxon>Cytophagia</taxon>
        <taxon>Cytophagales</taxon>
        <taxon>Hymenobacteraceae</taxon>
        <taxon>Adhaeribacter</taxon>
    </lineage>
</organism>
<reference evidence="1 2" key="1">
    <citation type="submission" date="2018-03" db="EMBL/GenBank/DDBJ databases">
        <title>Adhaeribacter sp. HMF7605 Genome sequencing and assembly.</title>
        <authorList>
            <person name="Kang H."/>
            <person name="Kang J."/>
            <person name="Cha I."/>
            <person name="Kim H."/>
            <person name="Joh K."/>
        </authorList>
    </citation>
    <scope>NUCLEOTIDE SEQUENCE [LARGE SCALE GENOMIC DNA]</scope>
    <source>
        <strain evidence="1 2">HMF7605</strain>
    </source>
</reference>
<sequence length="459" mass="52890">MLRNYSRFFSIELAHEYYLNRKCLDLEIIPAPDCLALFKRLNIHYRQTEHQFVTLINENEAHEPFMNVPPRKYYRTDFGQAVFRFYVTLKNPLFLNYTNIQNTLRKTFYFSNLANNAENNFLYLTLPIAEFANGQEYLPGNLVRDARSGQVYEANKKHLSKKKNDLADSTLWSPKGFNHLPVPVPEFSPGKAYQAGDLVREPKSENVLEAARKHTSATEKQLSDTTLWIARGQGQLQYPTDQDQVDYSSGNYSVTLTDPTKKADISIFGFNYQPSAPAYDIPKGSPEMKFFEQPVTQIPVKLVHLKPGKYQIKVNKEIFNVYYDPLLGAGKTLGVIEIFNYLLGKDSYALLTDEEKIKKINYSILFPTRRVLWKYIRKDARAQTITDTGSTDYKFNLSGDDFISALPIPLSEGVLKTLKLEFNTADFKLSPLPNPPVQRFSKCTQDDYDYICSEMYLNY</sequence>
<evidence type="ECO:0000313" key="2">
    <source>
        <dbReference type="Proteomes" id="UP000240357"/>
    </source>
</evidence>
<dbReference type="EMBL" id="PYFT01000001">
    <property type="protein sequence ID" value="PSR52322.1"/>
    <property type="molecule type" value="Genomic_DNA"/>
</dbReference>
<dbReference type="Gene3D" id="2.10.10.90">
    <property type="match status" value="1"/>
</dbReference>
<dbReference type="Proteomes" id="UP000240357">
    <property type="component" value="Unassembled WGS sequence"/>
</dbReference>
<dbReference type="RefSeq" id="WP_106925830.1">
    <property type="nucleotide sequence ID" value="NZ_PYFT01000001.1"/>
</dbReference>
<keyword evidence="2" id="KW-1185">Reference proteome</keyword>
<evidence type="ECO:0000313" key="1">
    <source>
        <dbReference type="EMBL" id="PSR52322.1"/>
    </source>
</evidence>
<comment type="caution">
    <text evidence="1">The sequence shown here is derived from an EMBL/GenBank/DDBJ whole genome shotgun (WGS) entry which is preliminary data.</text>
</comment>
<name>A0A2T2Y9Y8_9BACT</name>
<dbReference type="AlphaFoldDB" id="A0A2T2Y9Y8"/>
<accession>A0A2T2Y9Y8</accession>
<protein>
    <submittedName>
        <fullName evidence="1">Uncharacterized protein</fullName>
    </submittedName>
</protein>
<proteinExistence type="predicted"/>